<dbReference type="EMBL" id="CAJVQC010155870">
    <property type="protein sequence ID" value="CAG8847426.1"/>
    <property type="molecule type" value="Genomic_DNA"/>
</dbReference>
<evidence type="ECO:0000313" key="1">
    <source>
        <dbReference type="EMBL" id="CAG8847426.1"/>
    </source>
</evidence>
<sequence>VHMALNNLDKLRHLVSKVQKEHNPYRQDILGIFADRQIIVICISKLQTKAWKSLECFEIDIAFKHIQENINELEINSYNEYYKI</sequence>
<dbReference type="Proteomes" id="UP000789920">
    <property type="component" value="Unassembled WGS sequence"/>
</dbReference>
<gene>
    <name evidence="1" type="ORF">RPERSI_LOCUS34628</name>
</gene>
<reference evidence="1" key="1">
    <citation type="submission" date="2021-06" db="EMBL/GenBank/DDBJ databases">
        <authorList>
            <person name="Kallberg Y."/>
            <person name="Tangrot J."/>
            <person name="Rosling A."/>
        </authorList>
    </citation>
    <scope>NUCLEOTIDE SEQUENCE</scope>
    <source>
        <strain evidence="1">MA461A</strain>
    </source>
</reference>
<protein>
    <submittedName>
        <fullName evidence="1">24061_t:CDS:1</fullName>
    </submittedName>
</protein>
<accession>A0ACA9SU69</accession>
<comment type="caution">
    <text evidence="1">The sequence shown here is derived from an EMBL/GenBank/DDBJ whole genome shotgun (WGS) entry which is preliminary data.</text>
</comment>
<feature type="non-terminal residue" evidence="1">
    <location>
        <position position="1"/>
    </location>
</feature>
<name>A0ACA9SU69_9GLOM</name>
<feature type="non-terminal residue" evidence="1">
    <location>
        <position position="84"/>
    </location>
</feature>
<keyword evidence="2" id="KW-1185">Reference proteome</keyword>
<proteinExistence type="predicted"/>
<organism evidence="1 2">
    <name type="scientific">Racocetra persica</name>
    <dbReference type="NCBI Taxonomy" id="160502"/>
    <lineage>
        <taxon>Eukaryota</taxon>
        <taxon>Fungi</taxon>
        <taxon>Fungi incertae sedis</taxon>
        <taxon>Mucoromycota</taxon>
        <taxon>Glomeromycotina</taxon>
        <taxon>Glomeromycetes</taxon>
        <taxon>Diversisporales</taxon>
        <taxon>Gigasporaceae</taxon>
        <taxon>Racocetra</taxon>
    </lineage>
</organism>
<evidence type="ECO:0000313" key="2">
    <source>
        <dbReference type="Proteomes" id="UP000789920"/>
    </source>
</evidence>